<dbReference type="PANTHER" id="PTHR24348">
    <property type="entry name" value="SERINE/THREONINE-PROTEIN KINASE UNC-51-RELATED"/>
    <property type="match status" value="1"/>
</dbReference>
<keyword evidence="6" id="KW-0072">Autophagy</keyword>
<dbReference type="RefSeq" id="XP_049148416.1">
    <property type="nucleotide sequence ID" value="XM_049291271.1"/>
</dbReference>
<feature type="coiled-coil region" evidence="9">
    <location>
        <begin position="1209"/>
        <end position="1238"/>
    </location>
</feature>
<evidence type="ECO:0000256" key="7">
    <source>
        <dbReference type="ARBA" id="ARBA00030237"/>
    </source>
</evidence>
<proteinExistence type="inferred from homology"/>
<dbReference type="GeneID" id="73346281"/>
<evidence type="ECO:0000259" key="11">
    <source>
        <dbReference type="PROSITE" id="PS50006"/>
    </source>
</evidence>
<evidence type="ECO:0000256" key="4">
    <source>
        <dbReference type="ARBA" id="ARBA00022741"/>
    </source>
</evidence>
<keyword evidence="9" id="KW-0175">Coiled coil</keyword>
<dbReference type="SMART" id="SM00240">
    <property type="entry name" value="FHA"/>
    <property type="match status" value="1"/>
</dbReference>
<dbReference type="GO" id="GO:0006914">
    <property type="term" value="P:autophagy"/>
    <property type="evidence" value="ECO:0007669"/>
    <property type="project" value="UniProtKB-KW"/>
</dbReference>
<dbReference type="SUPFAM" id="SSF49879">
    <property type="entry name" value="SMAD/FHA domain"/>
    <property type="match status" value="1"/>
</dbReference>
<evidence type="ECO:0000256" key="8">
    <source>
        <dbReference type="PROSITE-ProRule" id="PRU10141"/>
    </source>
</evidence>
<evidence type="ECO:0000256" key="1">
    <source>
        <dbReference type="ARBA" id="ARBA00004623"/>
    </source>
</evidence>
<evidence type="ECO:0000256" key="6">
    <source>
        <dbReference type="ARBA" id="ARBA00023006"/>
    </source>
</evidence>
<name>A0A9Q8T0N0_9PEZI</name>
<evidence type="ECO:0000256" key="10">
    <source>
        <dbReference type="SAM" id="MobiDB-lite"/>
    </source>
</evidence>
<keyword evidence="3" id="KW-0813">Transport</keyword>
<dbReference type="Pfam" id="PF00498">
    <property type="entry name" value="FHA"/>
    <property type="match status" value="1"/>
</dbReference>
<dbReference type="InterPro" id="IPR008984">
    <property type="entry name" value="SMAD_FHA_dom_sf"/>
</dbReference>
<evidence type="ECO:0000256" key="2">
    <source>
        <dbReference type="ARBA" id="ARBA00005575"/>
    </source>
</evidence>
<dbReference type="GO" id="GO:0004674">
    <property type="term" value="F:protein serine/threonine kinase activity"/>
    <property type="evidence" value="ECO:0007669"/>
    <property type="project" value="InterPro"/>
</dbReference>
<feature type="region of interest" description="Disordered" evidence="10">
    <location>
        <begin position="1261"/>
        <end position="1297"/>
    </location>
</feature>
<dbReference type="InterPro" id="IPR000719">
    <property type="entry name" value="Prot_kinase_dom"/>
</dbReference>
<evidence type="ECO:0000256" key="3">
    <source>
        <dbReference type="ARBA" id="ARBA00022448"/>
    </source>
</evidence>
<reference evidence="13" key="1">
    <citation type="journal article" date="2021" name="Mol. Plant Microbe Interact.">
        <title>Complete Genome Sequence of the Plant-Pathogenic Fungus Colletotrichum lupini.</title>
        <authorList>
            <person name="Baroncelli R."/>
            <person name="Pensec F."/>
            <person name="Da Lio D."/>
            <person name="Boufleur T."/>
            <person name="Vicente I."/>
            <person name="Sarrocco S."/>
            <person name="Picot A."/>
            <person name="Baraldi E."/>
            <person name="Sukno S."/>
            <person name="Thon M."/>
            <person name="Le Floch G."/>
        </authorList>
    </citation>
    <scope>NUCLEOTIDE SEQUENCE</scope>
    <source>
        <strain evidence="13">IMI 504893</strain>
    </source>
</reference>
<dbReference type="InterPro" id="IPR017441">
    <property type="entry name" value="Protein_kinase_ATP_BS"/>
</dbReference>
<dbReference type="InterPro" id="IPR011009">
    <property type="entry name" value="Kinase-like_dom_sf"/>
</dbReference>
<evidence type="ECO:0000256" key="9">
    <source>
        <dbReference type="SAM" id="Coils"/>
    </source>
</evidence>
<feature type="compositionally biased region" description="Gly residues" evidence="10">
    <location>
        <begin position="1327"/>
        <end position="1341"/>
    </location>
</feature>
<dbReference type="Pfam" id="PF00069">
    <property type="entry name" value="Pkinase"/>
    <property type="match status" value="1"/>
</dbReference>
<dbReference type="Gene3D" id="2.60.200.20">
    <property type="match status" value="1"/>
</dbReference>
<feature type="compositionally biased region" description="Polar residues" evidence="10">
    <location>
        <begin position="69"/>
        <end position="78"/>
    </location>
</feature>
<keyword evidence="4 8" id="KW-0547">Nucleotide-binding</keyword>
<feature type="domain" description="Protein kinase" evidence="12">
    <location>
        <begin position="349"/>
        <end position="634"/>
    </location>
</feature>
<sequence length="1341" mass="150002">MPAHASRVLNASPASPFWLRNYHSRPRISTDAPPAPAVRQPQPAVDNGSLDKLDQLLSYPVVPMEGDGSQPTQATQNVLDPRRIGKQNSGFSDEDISDIVCLLYPHTKSARGEVERIAKDRSPHVVGRAEADAVEPDYEREDTADQFQLTPPSVEHAIILRLSAETKDPLRGFLFGRNGARCDICFLKDPMKRLSNVHFRIYVNEYGVVMLEDKSTNGTFVDQVLLRSKPKSPNEKCDMKRVLSHGSKIKVLMHNEQHDLEFMVRMPKRVGDYERAYNIKLQRYFARMEGLRASDVNETLVPGPGGHVDLFSAPRRPQTATTRRIALPSGTTQDNVDRFPRDWDGSGRYNRVSQIGKGAFAVVYKVTSKFDGVPYAAKELEKRRFIKNGVLDQKVENEMRIMQKVQHPNIVRYIEHLDWDNRLFIIIMEYVGGGDLGKLISGRGCLNEISVKQMAAQLLSALAHLHENHITHRDVKPDNILISSLDPFEVKLTDFGLSKMVDNEQTFLRTFCGTLLYCAPEVYSEYAEYDDDGRRHPRNRAKRAAVGQRYDHAVDVWSLGGVLFYALTGRPPYPVNNGVSYSELLHTIMTVPLNMVPLVRQNVSRQGIEFLCYMLEKRPECRATVHDLQSHPWLGPYRLRSVTNYDQSFDEITDEDEELQVNASQLSLEEGQSRYLPDTELPLDDEVDDDIVNDFLEEDSEKENGTFGPRGQGAGPRLFGEVNVSAVGSKGAIPADRLNLPVADSGVLGNESVETEILDSCDSGDVSTIIGKKSPSSGGVRLSISSANGQSADQLRSLVENVASQSLGATDFGSDIQMKSADVSQVNGSFFTASKRKPPSFDTSDEFEPRPREKPIFKRLKSEGNLDALAEKQMEEYSLLASVPQIKRLESGRQIDGPFNKMNFWKNNVETWHLRYPEMTQLQYETFKKAAQSRGEEFGPGKTPLWELAFKYFPPNNGVSAMHTEEQSTIDDTNRGLLKRDDRKLVEGAEWDIPATAPPEEEEEEDSLPDTLPPDTQKIIVPVSDDGPKRAVAVLESAPGSVVSNISVPMTNSLLSWGRGPTNTVIYEQKTEIRVPKYALKILLWKDGYDPSRDVTKHPWDKSPDGKGFAFYLSTKATNGVQVNGVSLLSYDCKNPAGPSKNWVQLYDGDEIVVWGTAADTTSQTKVTFRCFYGDSARRRPDDVPPKLVPPSTARRVDEVCGRYERKLKTSAEKNAKLAEVDREFAERKQNIERERERSRAFEEKRLEAHRYIALRNHVSRRGSPASAPAATVLRGQTPGGGGESLEKEEDSSDLGYDARQIPTDLMYDMGENDVDIKFESTQEFSQGGGGEEICYGEGSG</sequence>
<dbReference type="Gene3D" id="1.10.510.10">
    <property type="entry name" value="Transferase(Phosphotransferase) domain 1"/>
    <property type="match status" value="1"/>
</dbReference>
<feature type="region of interest" description="Disordered" evidence="10">
    <location>
        <begin position="988"/>
        <end position="1016"/>
    </location>
</feature>
<dbReference type="PROSITE" id="PS00108">
    <property type="entry name" value="PROTEIN_KINASE_ST"/>
    <property type="match status" value="1"/>
</dbReference>
<dbReference type="GO" id="GO:0034045">
    <property type="term" value="C:phagophore assembly site membrane"/>
    <property type="evidence" value="ECO:0007669"/>
    <property type="project" value="UniProtKB-SubCell"/>
</dbReference>
<organism evidence="13 14">
    <name type="scientific">Colletotrichum lupini</name>
    <dbReference type="NCBI Taxonomy" id="145971"/>
    <lineage>
        <taxon>Eukaryota</taxon>
        <taxon>Fungi</taxon>
        <taxon>Dikarya</taxon>
        <taxon>Ascomycota</taxon>
        <taxon>Pezizomycotina</taxon>
        <taxon>Sordariomycetes</taxon>
        <taxon>Hypocreomycetidae</taxon>
        <taxon>Glomerellales</taxon>
        <taxon>Glomerellaceae</taxon>
        <taxon>Colletotrichum</taxon>
        <taxon>Colletotrichum acutatum species complex</taxon>
    </lineage>
</organism>
<keyword evidence="14" id="KW-1185">Reference proteome</keyword>
<dbReference type="InterPro" id="IPR008271">
    <property type="entry name" value="Ser/Thr_kinase_AS"/>
</dbReference>
<gene>
    <name evidence="13" type="ORF">CLUP02_12307</name>
</gene>
<evidence type="ECO:0000256" key="5">
    <source>
        <dbReference type="ARBA" id="ARBA00022840"/>
    </source>
</evidence>
<dbReference type="Proteomes" id="UP000830671">
    <property type="component" value="Chromosome 6"/>
</dbReference>
<dbReference type="KEGG" id="clup:CLUP02_12307"/>
<feature type="region of interest" description="Disordered" evidence="10">
    <location>
        <begin position="1322"/>
        <end position="1341"/>
    </location>
</feature>
<dbReference type="SUPFAM" id="SSF56112">
    <property type="entry name" value="Protein kinase-like (PK-like)"/>
    <property type="match status" value="1"/>
</dbReference>
<dbReference type="EMBL" id="CP019478">
    <property type="protein sequence ID" value="UQC86805.1"/>
    <property type="molecule type" value="Genomic_DNA"/>
</dbReference>
<accession>A0A9Q8T0N0</accession>
<dbReference type="PROSITE" id="PS50006">
    <property type="entry name" value="FHA_DOMAIN"/>
    <property type="match status" value="1"/>
</dbReference>
<dbReference type="PROSITE" id="PS00107">
    <property type="entry name" value="PROTEIN_KINASE_ATP"/>
    <property type="match status" value="1"/>
</dbReference>
<dbReference type="InterPro" id="IPR000253">
    <property type="entry name" value="FHA_dom"/>
</dbReference>
<dbReference type="InterPro" id="IPR045269">
    <property type="entry name" value="Atg1-like"/>
</dbReference>
<feature type="compositionally biased region" description="Acidic residues" evidence="10">
    <location>
        <begin position="999"/>
        <end position="1008"/>
    </location>
</feature>
<dbReference type="GO" id="GO:0010506">
    <property type="term" value="P:regulation of autophagy"/>
    <property type="evidence" value="ECO:0007669"/>
    <property type="project" value="InterPro"/>
</dbReference>
<feature type="binding site" evidence="8">
    <location>
        <position position="378"/>
    </location>
    <ligand>
        <name>ATP</name>
        <dbReference type="ChEBI" id="CHEBI:30616"/>
    </ligand>
</feature>
<feature type="domain" description="FHA" evidence="11">
    <location>
        <begin position="173"/>
        <end position="226"/>
    </location>
</feature>
<protein>
    <recommendedName>
        <fullName evidence="7">Autophagy-related protein 1</fullName>
    </recommendedName>
</protein>
<evidence type="ECO:0000313" key="13">
    <source>
        <dbReference type="EMBL" id="UQC86805.1"/>
    </source>
</evidence>
<keyword evidence="5 8" id="KW-0067">ATP-binding</keyword>
<dbReference type="SMART" id="SM00220">
    <property type="entry name" value="S_TKc"/>
    <property type="match status" value="1"/>
</dbReference>
<dbReference type="PROSITE" id="PS50011">
    <property type="entry name" value="PROTEIN_KINASE_DOM"/>
    <property type="match status" value="1"/>
</dbReference>
<comment type="similarity">
    <text evidence="2">Belongs to the protein kinase superfamily. CAMK Ser/Thr protein kinase family. CHEK2 subfamily.</text>
</comment>
<evidence type="ECO:0000313" key="14">
    <source>
        <dbReference type="Proteomes" id="UP000830671"/>
    </source>
</evidence>
<dbReference type="PANTHER" id="PTHR24348:SF68">
    <property type="entry name" value="SERINE_THREONINE-PROTEIN KINASE ATG1C"/>
    <property type="match status" value="1"/>
</dbReference>
<comment type="subcellular location">
    <subcellularLocation>
        <location evidence="1">Preautophagosomal structure membrane</location>
        <topology evidence="1">Peripheral membrane protein</topology>
    </subcellularLocation>
</comment>
<feature type="region of interest" description="Disordered" evidence="10">
    <location>
        <begin position="64"/>
        <end position="91"/>
    </location>
</feature>
<evidence type="ECO:0000259" key="12">
    <source>
        <dbReference type="PROSITE" id="PS50011"/>
    </source>
</evidence>
<dbReference type="GO" id="GO:0005524">
    <property type="term" value="F:ATP binding"/>
    <property type="evidence" value="ECO:0007669"/>
    <property type="project" value="UniProtKB-UniRule"/>
</dbReference>